<dbReference type="SUPFAM" id="SSF56235">
    <property type="entry name" value="N-terminal nucleophile aminohydrolases (Ntn hydrolases)"/>
    <property type="match status" value="1"/>
</dbReference>
<dbReference type="GO" id="GO:0103068">
    <property type="term" value="F:leukotriene C4 gamma-glutamyl transferase activity"/>
    <property type="evidence" value="ECO:0007669"/>
    <property type="project" value="UniProtKB-EC"/>
</dbReference>
<sequence>MAATTRPGPSGALVAAGHPAVARAAGQVLAAGGNAFDAVVAAGFAAAVAEPCLSSLAGGGFCLARTAEGEEVLFDFFVDTPGRGRVAAAAPAFDEVVVAFEAATQAFHCGPGSVAVPGCLPGYLHVHRRLGRLPLAEVVGPAAALAAEGVALLPRQAGIVALLEPILLRTAAGRAIFAPEGRLLGPGDVVRNPDQAHLLSELGTGADLTFARGPLADALLAVTAEAGLLTAEDLAAYQVVERTPLEVPWRGRRVLTNPGPSFGGTLVAAALRRLGDDVLVAGDPAAPATLVAAAAEVDRERRAILAGRDPLGAVRPRTSRGTTHVSVWDGEGGAAAMTTSNGECSGDVVAGTGILTNNVLGEEDLHPDGFHVAPPGLRVASMMAPTVVVGEDGSTEVVLGSGGSKRIRSAIAQVLAEVVVHGLDPGDAVGAPRVHWDGDHTEAEPGLSTAATDALARLGPVHTWPGPSVYFGGAHLVVPGVGAAGDPRRDGAALAP</sequence>
<dbReference type="GO" id="GO:0016787">
    <property type="term" value="F:hydrolase activity"/>
    <property type="evidence" value="ECO:0007669"/>
    <property type="project" value="UniProtKB-KW"/>
</dbReference>
<dbReference type="EC" id="2.3.2.2" evidence="5"/>
<dbReference type="InterPro" id="IPR029055">
    <property type="entry name" value="Ntn_hydrolases_N"/>
</dbReference>
<dbReference type="PANTHER" id="PTHR43199">
    <property type="entry name" value="GLUTATHIONE HYDROLASE"/>
    <property type="match status" value="1"/>
</dbReference>
<keyword evidence="3" id="KW-0378">Hydrolase</keyword>
<keyword evidence="6" id="KW-1185">Reference proteome</keyword>
<dbReference type="KEGG" id="ima:PO878_15545"/>
<dbReference type="PRINTS" id="PR01210">
    <property type="entry name" value="GGTRANSPTASE"/>
</dbReference>
<evidence type="ECO:0000256" key="3">
    <source>
        <dbReference type="ARBA" id="ARBA00022801"/>
    </source>
</evidence>
<dbReference type="InterPro" id="IPR051792">
    <property type="entry name" value="GGT_bact"/>
</dbReference>
<reference evidence="5" key="1">
    <citation type="submission" date="2023-01" db="EMBL/GenBank/DDBJ databases">
        <title>The diversity of Class Acidimicrobiia in South China Sea sediment environments and the proposal of Iamia marina sp. nov., a novel species of the genus Iamia.</title>
        <authorList>
            <person name="He Y."/>
            <person name="Tian X."/>
        </authorList>
    </citation>
    <scope>NUCLEOTIDE SEQUENCE</scope>
    <source>
        <strain evidence="5">DSM 19957</strain>
    </source>
</reference>
<accession>A0AAF0BR32</accession>
<keyword evidence="4" id="KW-0865">Zymogen</keyword>
<evidence type="ECO:0000256" key="1">
    <source>
        <dbReference type="ARBA" id="ARBA00009381"/>
    </source>
</evidence>
<evidence type="ECO:0000256" key="4">
    <source>
        <dbReference type="ARBA" id="ARBA00023145"/>
    </source>
</evidence>
<evidence type="ECO:0000313" key="6">
    <source>
        <dbReference type="Proteomes" id="UP001216390"/>
    </source>
</evidence>
<name>A0AAF0BR32_9ACTN</name>
<evidence type="ECO:0000313" key="5">
    <source>
        <dbReference type="EMBL" id="WCO65916.1"/>
    </source>
</evidence>
<comment type="similarity">
    <text evidence="1">Belongs to the gamma-glutamyltransferase family.</text>
</comment>
<keyword evidence="5" id="KW-0012">Acyltransferase</keyword>
<dbReference type="AlphaFoldDB" id="A0AAF0BR32"/>
<protein>
    <submittedName>
        <fullName evidence="5">Gamma-glutamyltransferase</fullName>
        <ecNumber evidence="5">2.3.2.2</ecNumber>
    </submittedName>
</protein>
<dbReference type="Proteomes" id="UP001216390">
    <property type="component" value="Chromosome"/>
</dbReference>
<dbReference type="InterPro" id="IPR043137">
    <property type="entry name" value="GGT_ssub_C"/>
</dbReference>
<organism evidence="5 6">
    <name type="scientific">Iamia majanohamensis</name>
    <dbReference type="NCBI Taxonomy" id="467976"/>
    <lineage>
        <taxon>Bacteria</taxon>
        <taxon>Bacillati</taxon>
        <taxon>Actinomycetota</taxon>
        <taxon>Acidimicrobiia</taxon>
        <taxon>Acidimicrobiales</taxon>
        <taxon>Iamiaceae</taxon>
        <taxon>Iamia</taxon>
    </lineage>
</organism>
<dbReference type="PANTHER" id="PTHR43199:SF1">
    <property type="entry name" value="GLUTATHIONE HYDROLASE PROENZYME"/>
    <property type="match status" value="1"/>
</dbReference>
<gene>
    <name evidence="5" type="ORF">PO878_15545</name>
</gene>
<dbReference type="Pfam" id="PF01019">
    <property type="entry name" value="G_glu_transpept"/>
    <property type="match status" value="2"/>
</dbReference>
<keyword evidence="2 5" id="KW-0808">Transferase</keyword>
<dbReference type="EMBL" id="CP116942">
    <property type="protein sequence ID" value="WCO65916.1"/>
    <property type="molecule type" value="Genomic_DNA"/>
</dbReference>
<dbReference type="Gene3D" id="3.60.20.40">
    <property type="match status" value="1"/>
</dbReference>
<dbReference type="RefSeq" id="WP_272735442.1">
    <property type="nucleotide sequence ID" value="NZ_CP116942.1"/>
</dbReference>
<evidence type="ECO:0000256" key="2">
    <source>
        <dbReference type="ARBA" id="ARBA00022679"/>
    </source>
</evidence>
<proteinExistence type="inferred from homology"/>